<proteinExistence type="predicted"/>
<accession>A0A212IXS9</accession>
<sequence>MYRKVCWAFLFMADKAEIKDTSCFDPVFLDLGIEVYTYEYIEKLRKEENSNNIIAQKGSQEVFLSCDADICIFGGKRGGSKTYSLLLEALNDVKNPYFYASLLRKEKEDSRKTGGIIDVSDQVYGQFGTYNRAQQDMTWNFHTGGKLKFDYYSDSFEDFKKRFQGLAMSMIGVDEITHMAYEYFKYLLTSNRNAHNIKNRFRGTCNPDPDSWVATFIDWWIGEDGTPIPERNGVVRYCFMYGETVAEIYWGDSKQEVYEQAKDRIDRLWRKEYEQFGTKEDMFIKSVTFIEGKLEENIKLMKSDPNYLANLANQSEEQVARDLDGNWKFKTAGVGLITYEDMDRMFHNAYQNQGLRCITCDVAFDGGDKCVMWYWEGFHAKDIRVIGVDSKKTVDYAKEFMQLHNVLEENFCYDLNGLGQIFKGFFPKARPFNNKEMPTNGDRTMFENLKAECAYLCVQRIKAAGYSIEAFLQGRKFSGKNYKSVTLQNILLTERKAMAQDDKDTDKNWKLISKPEMKKLIGRSPDFFESFFMREYFEIAKKKVARTGLWML</sequence>
<dbReference type="Pfam" id="PF03237">
    <property type="entry name" value="Terminase_6N"/>
    <property type="match status" value="1"/>
</dbReference>
<gene>
    <name evidence="1" type="ORF">KL86DYS1_10479</name>
</gene>
<name>A0A212IXS9_9BACT</name>
<protein>
    <submittedName>
        <fullName evidence="1">Uncharacterized protein</fullName>
    </submittedName>
</protein>
<dbReference type="EMBL" id="FLUM01000001">
    <property type="protein sequence ID" value="SBV91957.1"/>
    <property type="molecule type" value="Genomic_DNA"/>
</dbReference>
<evidence type="ECO:0000313" key="1">
    <source>
        <dbReference type="EMBL" id="SBV91957.1"/>
    </source>
</evidence>
<dbReference type="Gene3D" id="3.40.50.300">
    <property type="entry name" value="P-loop containing nucleotide triphosphate hydrolases"/>
    <property type="match status" value="1"/>
</dbReference>
<organism evidence="1">
    <name type="scientific">uncultured Dysgonomonas sp</name>
    <dbReference type="NCBI Taxonomy" id="206096"/>
    <lineage>
        <taxon>Bacteria</taxon>
        <taxon>Pseudomonadati</taxon>
        <taxon>Bacteroidota</taxon>
        <taxon>Bacteroidia</taxon>
        <taxon>Bacteroidales</taxon>
        <taxon>Dysgonomonadaceae</taxon>
        <taxon>Dysgonomonas</taxon>
        <taxon>environmental samples</taxon>
    </lineage>
</organism>
<dbReference type="AlphaFoldDB" id="A0A212IXS9"/>
<reference evidence="1" key="1">
    <citation type="submission" date="2016-04" db="EMBL/GenBank/DDBJ databases">
        <authorList>
            <person name="Evans L.H."/>
            <person name="Alamgir A."/>
            <person name="Owens N."/>
            <person name="Weber N.D."/>
            <person name="Virtaneva K."/>
            <person name="Barbian K."/>
            <person name="Babar A."/>
            <person name="Rosenke K."/>
        </authorList>
    </citation>
    <scope>NUCLEOTIDE SEQUENCE</scope>
    <source>
        <strain evidence="1">86-1</strain>
    </source>
</reference>
<dbReference type="InterPro" id="IPR027417">
    <property type="entry name" value="P-loop_NTPase"/>
</dbReference>
<dbReference type="Gene3D" id="3.30.420.240">
    <property type="match status" value="1"/>
</dbReference>